<gene>
    <name evidence="1" type="ORF">JYB87_04730</name>
</gene>
<dbReference type="InterPro" id="IPR024409">
    <property type="entry name" value="DUF3833"/>
</dbReference>
<sequence>MLKHLLKRWHGLLAFILTTVTLTGCSSDLTEYRTTSPKFDLFDYFQGELKAWGMVQDYTGKQTRRFEVQIKGTVIGNTLTLDEAFAYDDGETDTRVWTITRSSDGKYIGQADDIIGEASGEEQGNALRWRYDFRLKTADYDIDVHFDDWMYRQDQHHVFNVSSISKWGIEVGKVTLFFTKLDVE</sequence>
<accession>A0ABX7QSW0</accession>
<evidence type="ECO:0000313" key="2">
    <source>
        <dbReference type="Proteomes" id="UP000662770"/>
    </source>
</evidence>
<dbReference type="Proteomes" id="UP000662770">
    <property type="component" value="Chromosome"/>
</dbReference>
<keyword evidence="2" id="KW-1185">Reference proteome</keyword>
<dbReference type="RefSeq" id="WP_207355759.1">
    <property type="nucleotide sequence ID" value="NZ_CP071503.1"/>
</dbReference>
<organism evidence="1 2">
    <name type="scientific">Shewanella avicenniae</name>
    <dbReference type="NCBI Taxonomy" id="2814294"/>
    <lineage>
        <taxon>Bacteria</taxon>
        <taxon>Pseudomonadati</taxon>
        <taxon>Pseudomonadota</taxon>
        <taxon>Gammaproteobacteria</taxon>
        <taxon>Alteromonadales</taxon>
        <taxon>Shewanellaceae</taxon>
        <taxon>Shewanella</taxon>
    </lineage>
</organism>
<dbReference type="EMBL" id="CP071503">
    <property type="protein sequence ID" value="QSX34559.1"/>
    <property type="molecule type" value="Genomic_DNA"/>
</dbReference>
<reference evidence="1 2" key="1">
    <citation type="submission" date="2021-03" db="EMBL/GenBank/DDBJ databases">
        <title>Novel species identification of genus Shewanella.</title>
        <authorList>
            <person name="Liu G."/>
            <person name="Zhang Q."/>
        </authorList>
    </citation>
    <scope>NUCLEOTIDE SEQUENCE [LARGE SCALE GENOMIC DNA]</scope>
    <source>
        <strain evidence="1 2">FJAT-51800</strain>
    </source>
</reference>
<protein>
    <submittedName>
        <fullName evidence="1">DUF3833 domain-containing protein</fullName>
    </submittedName>
</protein>
<evidence type="ECO:0000313" key="1">
    <source>
        <dbReference type="EMBL" id="QSX34559.1"/>
    </source>
</evidence>
<dbReference type="PROSITE" id="PS51257">
    <property type="entry name" value="PROKAR_LIPOPROTEIN"/>
    <property type="match status" value="1"/>
</dbReference>
<proteinExistence type="predicted"/>
<dbReference type="Pfam" id="PF12915">
    <property type="entry name" value="DUF3833"/>
    <property type="match status" value="1"/>
</dbReference>
<name>A0ABX7QSW0_9GAMM</name>